<dbReference type="HOGENOM" id="CLU_2349809_0_0_1"/>
<evidence type="ECO:0000313" key="1">
    <source>
        <dbReference type="EnsemblPlants" id="LPERR03G15280.1"/>
    </source>
</evidence>
<protein>
    <submittedName>
        <fullName evidence="1">Uncharacterized protein</fullName>
    </submittedName>
</protein>
<dbReference type="AlphaFoldDB" id="A0A0D9VU28"/>
<proteinExistence type="predicted"/>
<reference evidence="1 2" key="1">
    <citation type="submission" date="2012-08" db="EMBL/GenBank/DDBJ databases">
        <title>Oryza genome evolution.</title>
        <authorList>
            <person name="Wing R.A."/>
        </authorList>
    </citation>
    <scope>NUCLEOTIDE SEQUENCE</scope>
</reference>
<evidence type="ECO:0000313" key="2">
    <source>
        <dbReference type="Proteomes" id="UP000032180"/>
    </source>
</evidence>
<reference evidence="1" key="3">
    <citation type="submission" date="2015-04" db="UniProtKB">
        <authorList>
            <consortium name="EnsemblPlants"/>
        </authorList>
    </citation>
    <scope>IDENTIFICATION</scope>
</reference>
<dbReference type="EnsemblPlants" id="LPERR03G15280.1">
    <property type="protein sequence ID" value="LPERR03G15280.1"/>
    <property type="gene ID" value="LPERR03G15280"/>
</dbReference>
<dbReference type="Gramene" id="LPERR03G15280.1">
    <property type="protein sequence ID" value="LPERR03G15280.1"/>
    <property type="gene ID" value="LPERR03G15280"/>
</dbReference>
<keyword evidence="2" id="KW-1185">Reference proteome</keyword>
<name>A0A0D9VU28_9ORYZ</name>
<dbReference type="Proteomes" id="UP000032180">
    <property type="component" value="Chromosome 3"/>
</dbReference>
<accession>A0A0D9VU28</accession>
<sequence>MSQRGWWAGETGAGQQRLPLMLARGGVAVGCCGQAVVADSGARCCGCLVPLHRRAGDVVSFSKRVRISWHALRCPRCGIGVGMVMKVEVVLVPVRRA</sequence>
<reference evidence="2" key="2">
    <citation type="submission" date="2013-12" db="EMBL/GenBank/DDBJ databases">
        <authorList>
            <person name="Yu Y."/>
            <person name="Lee S."/>
            <person name="de Baynast K."/>
            <person name="Wissotski M."/>
            <person name="Liu L."/>
            <person name="Talag J."/>
            <person name="Goicoechea J."/>
            <person name="Angelova A."/>
            <person name="Jetty R."/>
            <person name="Kudrna D."/>
            <person name="Golser W."/>
            <person name="Rivera L."/>
            <person name="Zhang J."/>
            <person name="Wing R."/>
        </authorList>
    </citation>
    <scope>NUCLEOTIDE SEQUENCE</scope>
</reference>
<organism evidence="1 2">
    <name type="scientific">Leersia perrieri</name>
    <dbReference type="NCBI Taxonomy" id="77586"/>
    <lineage>
        <taxon>Eukaryota</taxon>
        <taxon>Viridiplantae</taxon>
        <taxon>Streptophyta</taxon>
        <taxon>Embryophyta</taxon>
        <taxon>Tracheophyta</taxon>
        <taxon>Spermatophyta</taxon>
        <taxon>Magnoliopsida</taxon>
        <taxon>Liliopsida</taxon>
        <taxon>Poales</taxon>
        <taxon>Poaceae</taxon>
        <taxon>BOP clade</taxon>
        <taxon>Oryzoideae</taxon>
        <taxon>Oryzeae</taxon>
        <taxon>Oryzinae</taxon>
        <taxon>Leersia</taxon>
    </lineage>
</organism>